<feature type="region of interest" description="Disordered" evidence="14">
    <location>
        <begin position="318"/>
        <end position="340"/>
    </location>
</feature>
<keyword evidence="6" id="KW-0560">Oxidoreductase</keyword>
<evidence type="ECO:0000256" key="2">
    <source>
        <dbReference type="ARBA" id="ARBA00011906"/>
    </source>
</evidence>
<evidence type="ECO:0000256" key="5">
    <source>
        <dbReference type="ARBA" id="ARBA00022729"/>
    </source>
</evidence>
<evidence type="ECO:0000256" key="1">
    <source>
        <dbReference type="ARBA" id="ARBA00001973"/>
    </source>
</evidence>
<evidence type="ECO:0000256" key="10">
    <source>
        <dbReference type="ARBA" id="ARBA00023180"/>
    </source>
</evidence>
<keyword evidence="10" id="KW-0325">Glycoprotein</keyword>
<evidence type="ECO:0000256" key="9">
    <source>
        <dbReference type="ARBA" id="ARBA00023136"/>
    </source>
</evidence>
<reference evidence="17 18" key="1">
    <citation type="submission" date="2022-05" db="EMBL/GenBank/DDBJ databases">
        <authorList>
            <consortium name="Genoscope - CEA"/>
            <person name="William W."/>
        </authorList>
    </citation>
    <scope>NUCLEOTIDE SEQUENCE [LARGE SCALE GENOMIC DNA]</scope>
</reference>
<dbReference type="InterPro" id="IPR050316">
    <property type="entry name" value="Tyrosinase/Hemocyanin"/>
</dbReference>
<dbReference type="GO" id="GO:0046872">
    <property type="term" value="F:metal ion binding"/>
    <property type="evidence" value="ECO:0007669"/>
    <property type="project" value="UniProtKB-KW"/>
</dbReference>
<proteinExistence type="predicted"/>
<keyword evidence="18" id="KW-1185">Reference proteome</keyword>
<feature type="domain" description="Tyrosinase copper-binding" evidence="15">
    <location>
        <begin position="73"/>
        <end position="90"/>
    </location>
</feature>
<evidence type="ECO:0000256" key="13">
    <source>
        <dbReference type="ARBA" id="ARBA00046288"/>
    </source>
</evidence>
<evidence type="ECO:0000256" key="8">
    <source>
        <dbReference type="ARBA" id="ARBA00023033"/>
    </source>
</evidence>
<evidence type="ECO:0000313" key="17">
    <source>
        <dbReference type="EMBL" id="CAH3145285.1"/>
    </source>
</evidence>
<keyword evidence="3" id="KW-0812">Transmembrane</keyword>
<name>A0AAU9XDJ2_9CNID</name>
<dbReference type="InterPro" id="IPR008922">
    <property type="entry name" value="Di-copper_centre_dom_sf"/>
</dbReference>
<organism evidence="17 18">
    <name type="scientific">Pocillopora meandrina</name>
    <dbReference type="NCBI Taxonomy" id="46732"/>
    <lineage>
        <taxon>Eukaryota</taxon>
        <taxon>Metazoa</taxon>
        <taxon>Cnidaria</taxon>
        <taxon>Anthozoa</taxon>
        <taxon>Hexacorallia</taxon>
        <taxon>Scleractinia</taxon>
        <taxon>Astrocoeniina</taxon>
        <taxon>Pocilloporidae</taxon>
        <taxon>Pocillopora</taxon>
    </lineage>
</organism>
<dbReference type="PANTHER" id="PTHR11474:SF124">
    <property type="entry name" value="TYROSINASE"/>
    <property type="match status" value="1"/>
</dbReference>
<dbReference type="Pfam" id="PF00264">
    <property type="entry name" value="Tyrosinase"/>
    <property type="match status" value="1"/>
</dbReference>
<sequence>MRYFNMFMHYVSDFVVTSTPYKEINKTVMEGGDPKDFFDNVTNHDLFTWMHYYAASNIILPHDITDAEIDFAHNGQGFPSWHRLYLLAWERTLKEIGNDEEFALPFWDWTGNTAQCDPAICSKELLGVTDQTTGIVKGKYLDNWYVLCTSEQSPGLTRDTDDEKEKKKEQGYTMTFPTKTNVNFALRFETFDFPTYNKESSCNFENILERYASTKTGFRLPNFHGLHNRVHIVVGGEMFEVPSASNDPIFLLHHAFVDRIYEKWLRKFNKSANVLSTNDAPIGHNRDDVIVPLFPVYTHQQMFKKSFEFGYDYQDVDEKGRSPDDEKDDESESLGDCLTRPPISAAPGELMCWWLMLVMLVWQLLLAD</sequence>
<evidence type="ECO:0000256" key="12">
    <source>
        <dbReference type="ARBA" id="ARBA00042251"/>
    </source>
</evidence>
<keyword evidence="5" id="KW-0732">Signal</keyword>
<dbReference type="PRINTS" id="PR00092">
    <property type="entry name" value="TYROSINASE"/>
</dbReference>
<dbReference type="GO" id="GO:0042438">
    <property type="term" value="P:melanin biosynthetic process"/>
    <property type="evidence" value="ECO:0007669"/>
    <property type="project" value="TreeGrafter"/>
</dbReference>
<evidence type="ECO:0000256" key="7">
    <source>
        <dbReference type="ARBA" id="ARBA00023008"/>
    </source>
</evidence>
<feature type="domain" description="Tyrosinase copper-binding" evidence="16">
    <location>
        <begin position="247"/>
        <end position="258"/>
    </location>
</feature>
<evidence type="ECO:0000259" key="16">
    <source>
        <dbReference type="PROSITE" id="PS00498"/>
    </source>
</evidence>
<comment type="cofactor">
    <cofactor evidence="1">
        <name>Cu(2+)</name>
        <dbReference type="ChEBI" id="CHEBI:29036"/>
    </cofactor>
</comment>
<dbReference type="AlphaFoldDB" id="A0AAU9XDJ2"/>
<dbReference type="SUPFAM" id="SSF48056">
    <property type="entry name" value="Di-copper centre-containing domain"/>
    <property type="match status" value="1"/>
</dbReference>
<evidence type="ECO:0000256" key="6">
    <source>
        <dbReference type="ARBA" id="ARBA00023002"/>
    </source>
</evidence>
<comment type="subcellular location">
    <subcellularLocation>
        <location evidence="13">Endomembrane system</location>
        <topology evidence="13">Single-pass type I membrane protein</topology>
    </subcellularLocation>
</comment>
<dbReference type="EC" id="1.14.18.1" evidence="2"/>
<evidence type="ECO:0000256" key="4">
    <source>
        <dbReference type="ARBA" id="ARBA00022723"/>
    </source>
</evidence>
<evidence type="ECO:0000256" key="11">
    <source>
        <dbReference type="ARBA" id="ARBA00039304"/>
    </source>
</evidence>
<dbReference type="Proteomes" id="UP001159428">
    <property type="component" value="Unassembled WGS sequence"/>
</dbReference>
<dbReference type="PANTHER" id="PTHR11474">
    <property type="entry name" value="TYROSINASE FAMILY MEMBER"/>
    <property type="match status" value="1"/>
</dbReference>
<dbReference type="InterPro" id="IPR002227">
    <property type="entry name" value="Tyrosinase_Cu-bd"/>
</dbReference>
<evidence type="ECO:0000259" key="15">
    <source>
        <dbReference type="PROSITE" id="PS00497"/>
    </source>
</evidence>
<comment type="caution">
    <text evidence="17">The sequence shown here is derived from an EMBL/GenBank/DDBJ whole genome shotgun (WGS) entry which is preliminary data.</text>
</comment>
<keyword evidence="7" id="KW-0186">Copper</keyword>
<dbReference type="GO" id="GO:0043473">
    <property type="term" value="P:pigmentation"/>
    <property type="evidence" value="ECO:0007669"/>
    <property type="project" value="TreeGrafter"/>
</dbReference>
<accession>A0AAU9XDJ2</accession>
<dbReference type="GO" id="GO:0004503">
    <property type="term" value="F:tyrosinase activity"/>
    <property type="evidence" value="ECO:0007669"/>
    <property type="project" value="UniProtKB-EC"/>
</dbReference>
<keyword evidence="9" id="KW-0472">Membrane</keyword>
<dbReference type="PROSITE" id="PS00497">
    <property type="entry name" value="TYROSINASE_1"/>
    <property type="match status" value="1"/>
</dbReference>
<gene>
    <name evidence="17" type="ORF">PMEA_00022469</name>
</gene>
<evidence type="ECO:0000256" key="14">
    <source>
        <dbReference type="SAM" id="MobiDB-lite"/>
    </source>
</evidence>
<protein>
    <recommendedName>
        <fullName evidence="11">Tyrosinase</fullName>
        <ecNumber evidence="2">1.14.18.1</ecNumber>
    </recommendedName>
    <alternativeName>
        <fullName evidence="12">Monophenol monooxygenase</fullName>
    </alternativeName>
</protein>
<dbReference type="PROSITE" id="PS00498">
    <property type="entry name" value="TYROSINASE_2"/>
    <property type="match status" value="1"/>
</dbReference>
<keyword evidence="4" id="KW-0479">Metal-binding</keyword>
<keyword evidence="8" id="KW-0503">Monooxygenase</keyword>
<dbReference type="EMBL" id="CALNXJ010000040">
    <property type="protein sequence ID" value="CAH3145285.1"/>
    <property type="molecule type" value="Genomic_DNA"/>
</dbReference>
<evidence type="ECO:0000313" key="18">
    <source>
        <dbReference type="Proteomes" id="UP001159428"/>
    </source>
</evidence>
<dbReference type="GO" id="GO:0012505">
    <property type="term" value="C:endomembrane system"/>
    <property type="evidence" value="ECO:0007669"/>
    <property type="project" value="UniProtKB-SubCell"/>
</dbReference>
<evidence type="ECO:0000256" key="3">
    <source>
        <dbReference type="ARBA" id="ARBA00022692"/>
    </source>
</evidence>
<dbReference type="Gene3D" id="1.10.1280.10">
    <property type="entry name" value="Di-copper center containing domain from catechol oxidase"/>
    <property type="match status" value="1"/>
</dbReference>